<accession>A0A853R263</accession>
<evidence type="ECO:0000313" key="1">
    <source>
        <dbReference type="EMBL" id="OEE35915.1"/>
    </source>
</evidence>
<reference evidence="1 2" key="1">
    <citation type="journal article" date="2012" name="Science">
        <title>Ecological populations of bacteria act as socially cohesive units of antibiotic production and resistance.</title>
        <authorList>
            <person name="Cordero O.X."/>
            <person name="Wildschutte H."/>
            <person name="Kirkup B."/>
            <person name="Proehl S."/>
            <person name="Ngo L."/>
            <person name="Hussain F."/>
            <person name="Le Roux F."/>
            <person name="Mincer T."/>
            <person name="Polz M.F."/>
        </authorList>
    </citation>
    <scope>NUCLEOTIDE SEQUENCE [LARGE SCALE GENOMIC DNA]</scope>
    <source>
        <strain evidence="1 2">FS-238</strain>
    </source>
</reference>
<keyword evidence="2" id="KW-1185">Reference proteome</keyword>
<dbReference type="EMBL" id="AJYS02000198">
    <property type="protein sequence ID" value="OEE35915.1"/>
    <property type="molecule type" value="Genomic_DNA"/>
</dbReference>
<sequence length="179" mass="20849">MNALPLSTGLPLLRYKEWYLELKADTPDQFQLCCEDKPVFVGQLELINNGLIIDMRSVVWHFRSKQNHLEQWCNIQLNETLSLSMTYTFFQGALVIDYLARNSIPTRLDIRHHITQTDVSHQLATQPEDIISSIKGWQRKRNDQPSEYLIEPVGHGFCEAFSATQWIVLDEKCELKNRT</sequence>
<proteinExistence type="predicted"/>
<gene>
    <name evidence="1" type="ORF">A1QS_16740</name>
</gene>
<dbReference type="Proteomes" id="UP000094808">
    <property type="component" value="Unassembled WGS sequence"/>
</dbReference>
<name>A0A853R263_9VIBR</name>
<organism evidence="1 2">
    <name type="scientific">Vibrio ordalii FS-238</name>
    <dbReference type="NCBI Taxonomy" id="617133"/>
    <lineage>
        <taxon>Bacteria</taxon>
        <taxon>Pseudomonadati</taxon>
        <taxon>Pseudomonadota</taxon>
        <taxon>Gammaproteobacteria</taxon>
        <taxon>Vibrionales</taxon>
        <taxon>Vibrionaceae</taxon>
        <taxon>Vibrio</taxon>
    </lineage>
</organism>
<dbReference type="AlphaFoldDB" id="A0A853R263"/>
<comment type="caution">
    <text evidence="1">The sequence shown here is derived from an EMBL/GenBank/DDBJ whole genome shotgun (WGS) entry which is preliminary data.</text>
</comment>
<protein>
    <submittedName>
        <fullName evidence="1">Uncharacterized protein</fullName>
    </submittedName>
</protein>
<dbReference type="RefSeq" id="WP_017044513.1">
    <property type="nucleotide sequence ID" value="NZ_AJYS02000198.1"/>
</dbReference>
<evidence type="ECO:0000313" key="2">
    <source>
        <dbReference type="Proteomes" id="UP000094808"/>
    </source>
</evidence>